<accession>A0AA38U1G3</accession>
<keyword evidence="3" id="KW-1185">Reference proteome</keyword>
<dbReference type="InterPro" id="IPR000182">
    <property type="entry name" value="GNAT_dom"/>
</dbReference>
<dbReference type="SUPFAM" id="SSF55729">
    <property type="entry name" value="Acyl-CoA N-acyltransferases (Nat)"/>
    <property type="match status" value="1"/>
</dbReference>
<dbReference type="GO" id="GO:0016747">
    <property type="term" value="F:acyltransferase activity, transferring groups other than amino-acyl groups"/>
    <property type="evidence" value="ECO:0007669"/>
    <property type="project" value="InterPro"/>
</dbReference>
<gene>
    <name evidence="2" type="ORF">OSB04_000282</name>
</gene>
<dbReference type="Pfam" id="PF13302">
    <property type="entry name" value="Acetyltransf_3"/>
    <property type="match status" value="1"/>
</dbReference>
<evidence type="ECO:0000259" key="1">
    <source>
        <dbReference type="PROSITE" id="PS51186"/>
    </source>
</evidence>
<evidence type="ECO:0000313" key="2">
    <source>
        <dbReference type="EMBL" id="KAJ9564316.1"/>
    </source>
</evidence>
<dbReference type="EMBL" id="JARYMX010000001">
    <property type="protein sequence ID" value="KAJ9564316.1"/>
    <property type="molecule type" value="Genomic_DNA"/>
</dbReference>
<feature type="domain" description="N-acetyltransferase" evidence="1">
    <location>
        <begin position="4"/>
        <end position="195"/>
    </location>
</feature>
<dbReference type="SUPFAM" id="SSF55681">
    <property type="entry name" value="Class II aaRS and biotin synthetases"/>
    <property type="match status" value="1"/>
</dbReference>
<dbReference type="PANTHER" id="PTHR46067">
    <property type="entry name" value="ACYL-COA N-ACYLTRANSFERASES (NAT) SUPERFAMILY PROTEIN"/>
    <property type="match status" value="1"/>
</dbReference>
<dbReference type="InterPro" id="IPR016181">
    <property type="entry name" value="Acyl_CoA_acyltransferase"/>
</dbReference>
<dbReference type="CDD" id="cd04301">
    <property type="entry name" value="NAT_SF"/>
    <property type="match status" value="1"/>
</dbReference>
<organism evidence="2 3">
    <name type="scientific">Centaurea solstitialis</name>
    <name type="common">yellow star-thistle</name>
    <dbReference type="NCBI Taxonomy" id="347529"/>
    <lineage>
        <taxon>Eukaryota</taxon>
        <taxon>Viridiplantae</taxon>
        <taxon>Streptophyta</taxon>
        <taxon>Embryophyta</taxon>
        <taxon>Tracheophyta</taxon>
        <taxon>Spermatophyta</taxon>
        <taxon>Magnoliopsida</taxon>
        <taxon>eudicotyledons</taxon>
        <taxon>Gunneridae</taxon>
        <taxon>Pentapetalae</taxon>
        <taxon>asterids</taxon>
        <taxon>campanulids</taxon>
        <taxon>Asterales</taxon>
        <taxon>Asteraceae</taxon>
        <taxon>Carduoideae</taxon>
        <taxon>Cardueae</taxon>
        <taxon>Centaureinae</taxon>
        <taxon>Centaurea</taxon>
    </lineage>
</organism>
<proteinExistence type="predicted"/>
<dbReference type="PANTHER" id="PTHR46067:SF18">
    <property type="entry name" value="ACYL-COA N-ACYLTRANSFERASES (NAT) SUPERFAMILY PROTEIN"/>
    <property type="match status" value="1"/>
</dbReference>
<reference evidence="2" key="1">
    <citation type="submission" date="2023-03" db="EMBL/GenBank/DDBJ databases">
        <title>Chromosome-scale reference genome and RAD-based genetic map of yellow starthistle (Centaurea solstitialis) reveal putative structural variation and QTLs associated with invader traits.</title>
        <authorList>
            <person name="Reatini B."/>
            <person name="Cang F.A."/>
            <person name="Jiang Q."/>
            <person name="Mckibben M.T.W."/>
            <person name="Barker M.S."/>
            <person name="Rieseberg L.H."/>
            <person name="Dlugosch K.M."/>
        </authorList>
    </citation>
    <scope>NUCLEOTIDE SEQUENCE</scope>
    <source>
        <strain evidence="2">CAN-66</strain>
        <tissue evidence="2">Leaf</tissue>
    </source>
</reference>
<sequence length="390" mass="43552">MAEISIRPFRVSDADDFYSWASDDRVTEYLRWNSVKDREEALKYLKEIAIPHPWRRSICWANKSIGYISVKPESGADRHRAHISYAISVHFQGRGIATAAVKMAIRVVFRDLPYVVRIEALVEDENKGSQKILKSVSAMDLIAWRGLGTSLRLRLPTPSAPATRFYPSYVLAQGFYMHYIISWCNIKIYEAYSDYESMMNMAEEIVTRCAFAVHGKLSVDYQLGNDLDDVKATTLSALNMGPNNQDMHLIEACSSVGQVLNEVFEMVVEPTLVQPSFVLDYPVEISPLAKPTKLPHTVGLTCYFGNLATFVDWNQKILELIVGSYSVLVVRGFLPGLGTGIGTSTPVLCIWEPVSELTVPVPIPEPNWFRMLGTQNGINLIGSGPEPAVP</sequence>
<dbReference type="Proteomes" id="UP001172457">
    <property type="component" value="Chromosome 1"/>
</dbReference>
<dbReference type="InterPro" id="IPR045864">
    <property type="entry name" value="aa-tRNA-synth_II/BPL/LPL"/>
</dbReference>
<dbReference type="Gene3D" id="3.30.930.10">
    <property type="entry name" value="Bira Bifunctional Protein, Domain 2"/>
    <property type="match status" value="1"/>
</dbReference>
<comment type="caution">
    <text evidence="2">The sequence shown here is derived from an EMBL/GenBank/DDBJ whole genome shotgun (WGS) entry which is preliminary data.</text>
</comment>
<dbReference type="PROSITE" id="PS51186">
    <property type="entry name" value="GNAT"/>
    <property type="match status" value="1"/>
</dbReference>
<name>A0AA38U1G3_9ASTR</name>
<evidence type="ECO:0000313" key="3">
    <source>
        <dbReference type="Proteomes" id="UP001172457"/>
    </source>
</evidence>
<dbReference type="AlphaFoldDB" id="A0AA38U1G3"/>
<protein>
    <recommendedName>
        <fullName evidence="1">N-acetyltransferase domain-containing protein</fullName>
    </recommendedName>
</protein>
<dbReference type="Gene3D" id="3.40.630.30">
    <property type="match status" value="1"/>
</dbReference>